<feature type="non-terminal residue" evidence="1">
    <location>
        <position position="456"/>
    </location>
</feature>
<organism evidence="1 2">
    <name type="scientific">Camellia lanceoleosa</name>
    <dbReference type="NCBI Taxonomy" id="1840588"/>
    <lineage>
        <taxon>Eukaryota</taxon>
        <taxon>Viridiplantae</taxon>
        <taxon>Streptophyta</taxon>
        <taxon>Embryophyta</taxon>
        <taxon>Tracheophyta</taxon>
        <taxon>Spermatophyta</taxon>
        <taxon>Magnoliopsida</taxon>
        <taxon>eudicotyledons</taxon>
        <taxon>Gunneridae</taxon>
        <taxon>Pentapetalae</taxon>
        <taxon>asterids</taxon>
        <taxon>Ericales</taxon>
        <taxon>Theaceae</taxon>
        <taxon>Camellia</taxon>
    </lineage>
</organism>
<proteinExistence type="predicted"/>
<sequence>MKFRTLFKWDGDGRMRLRIPSLKEGSTSRSCETCGTNIIPYPLSTGLNCGDPKYFNFFCNFSTGQVSFRTLGGTFQVNNINPEAHQFVIQVKDEDCVARNAKYLQLNATSPFHASNLCDRGKQSRIGNEVVFVWNSPPPLETPCTLDIDCKDWPNSSCTAPSSEDSWCHCNANYQWNMTALACIQESRERREGNQVLQMYDMERSIKNFLDSSEFKEDDKKGIEVPIFDLESILKATNYFSDENKLGQGGFGPVYKGKFPGGQEIAIKRLSTHSGQGLEEFKNEVVLIAKLQHRNLVRLLGCCIKGDEKILLYEYMPNKSLDTFIFDQTLCLTLDWKKRFNIILGIARGLLYLHQDSRLRIIHRDLKTSNILLDEELNPKISDFGLARIVKGKETEANTMRIIGTYGYMSPEYALDGLFSVKSDVFSFGVIVLEIVSGKRNTGFYQSKEALNLLGY</sequence>
<comment type="caution">
    <text evidence="1">The sequence shown here is derived from an EMBL/GenBank/DDBJ whole genome shotgun (WGS) entry which is preliminary data.</text>
</comment>
<gene>
    <name evidence="1" type="ORF">LOK49_LG07G02361</name>
</gene>
<dbReference type="EMBL" id="CM045764">
    <property type="protein sequence ID" value="KAI8006877.1"/>
    <property type="molecule type" value="Genomic_DNA"/>
</dbReference>
<evidence type="ECO:0000313" key="2">
    <source>
        <dbReference type="Proteomes" id="UP001060215"/>
    </source>
</evidence>
<keyword evidence="2" id="KW-1185">Reference proteome</keyword>
<protein>
    <submittedName>
        <fullName evidence="1">G-type lectin S-receptor-like serine/threonine-protein kinase</fullName>
    </submittedName>
</protein>
<reference evidence="1 2" key="1">
    <citation type="journal article" date="2022" name="Plant J.">
        <title>Chromosome-level genome of Camellia lanceoleosa provides a valuable resource for understanding genome evolution and self-incompatibility.</title>
        <authorList>
            <person name="Gong W."/>
            <person name="Xiao S."/>
            <person name="Wang L."/>
            <person name="Liao Z."/>
            <person name="Chang Y."/>
            <person name="Mo W."/>
            <person name="Hu G."/>
            <person name="Li W."/>
            <person name="Zhao G."/>
            <person name="Zhu H."/>
            <person name="Hu X."/>
            <person name="Ji K."/>
            <person name="Xiang X."/>
            <person name="Song Q."/>
            <person name="Yuan D."/>
            <person name="Jin S."/>
            <person name="Zhang L."/>
        </authorList>
    </citation>
    <scope>NUCLEOTIDE SEQUENCE [LARGE SCALE GENOMIC DNA]</scope>
    <source>
        <strain evidence="1">SQ_2022a</strain>
    </source>
</reference>
<accession>A0ACC0H241</accession>
<evidence type="ECO:0000313" key="1">
    <source>
        <dbReference type="EMBL" id="KAI8006877.1"/>
    </source>
</evidence>
<name>A0ACC0H241_9ERIC</name>
<dbReference type="Proteomes" id="UP001060215">
    <property type="component" value="Chromosome 7"/>
</dbReference>